<dbReference type="UniPathway" id="UPA00042">
    <property type="reaction ID" value="UER00497"/>
</dbReference>
<dbReference type="InterPro" id="IPR009006">
    <property type="entry name" value="Ala_racemase/Decarboxylase_C"/>
</dbReference>
<accession>A0A4S3PL46</accession>
<dbReference type="SUPFAM" id="SSF51419">
    <property type="entry name" value="PLP-binding barrel"/>
    <property type="match status" value="1"/>
</dbReference>
<evidence type="ECO:0000313" key="9">
    <source>
        <dbReference type="EMBL" id="THE10211.1"/>
    </source>
</evidence>
<dbReference type="InterPro" id="IPR001608">
    <property type="entry name" value="Ala_racemase_N"/>
</dbReference>
<dbReference type="GO" id="GO:0009252">
    <property type="term" value="P:peptidoglycan biosynthetic process"/>
    <property type="evidence" value="ECO:0007669"/>
    <property type="project" value="TreeGrafter"/>
</dbReference>
<dbReference type="EC" id="5.1.1.1" evidence="5"/>
<feature type="binding site" evidence="5 7">
    <location>
        <position position="314"/>
    </location>
    <ligand>
        <name>substrate</name>
    </ligand>
</feature>
<dbReference type="CDD" id="cd00430">
    <property type="entry name" value="PLPDE_III_AR"/>
    <property type="match status" value="1"/>
</dbReference>
<evidence type="ECO:0000259" key="8">
    <source>
        <dbReference type="SMART" id="SM01005"/>
    </source>
</evidence>
<dbReference type="FunFam" id="3.20.20.10:FF:000002">
    <property type="entry name" value="Alanine racemase"/>
    <property type="match status" value="1"/>
</dbReference>
<sequence>MDSTHFYRDTWVEVDLDCIFENVKNMKSFLPEQVDIMAVVKANAYGHGDAEVAKTALEAGATYLAVAFIDEGISLRHRGIDAPILVLGATRPADAMIAAQLNIALTIYSQECLDHVIENYHGSTPLNLHLKLDTGMGRLGVRKKDELETILATIGQHPQVQLEGVFTHFATADELDTSYFDKQYQNFLKMLEWIPNKPKMIHCGNSATGYRFPERVFNAVRLGIGMYGLTPSLEIKNQLPYELKQAISFHSKLVHVKQLAKGEKVSYGATFTADEDMWVGTVPVGYADGWIRKLQNTHVLVDGELCQIIGRICMDQFMVRLPKKLPVGTKVTLIGRQNDKFISVDDVAKVLETINYEVTCSISFRVPRIFLRNKRIIEVRNPLLRHY</sequence>
<dbReference type="InterPro" id="IPR011079">
    <property type="entry name" value="Ala_racemase_C"/>
</dbReference>
<evidence type="ECO:0000313" key="10">
    <source>
        <dbReference type="Proteomes" id="UP000306477"/>
    </source>
</evidence>
<evidence type="ECO:0000256" key="6">
    <source>
        <dbReference type="PIRSR" id="PIRSR600821-50"/>
    </source>
</evidence>
<dbReference type="PROSITE" id="PS00395">
    <property type="entry name" value="ALANINE_RACEMASE"/>
    <property type="match status" value="1"/>
</dbReference>
<comment type="pathway">
    <text evidence="5">Amino-acid biosynthesis; D-alanine biosynthesis; D-alanine from L-alanine: step 1/1.</text>
</comment>
<gene>
    <name evidence="9" type="ORF">E1I69_19730</name>
</gene>
<comment type="caution">
    <text evidence="9">The sequence shown here is derived from an EMBL/GenBank/DDBJ whole genome shotgun (WGS) entry which is preliminary data.</text>
</comment>
<dbReference type="NCBIfam" id="TIGR00492">
    <property type="entry name" value="alr"/>
    <property type="match status" value="1"/>
</dbReference>
<dbReference type="PANTHER" id="PTHR30511">
    <property type="entry name" value="ALANINE RACEMASE"/>
    <property type="match status" value="1"/>
</dbReference>
<comment type="catalytic activity">
    <reaction evidence="1 5">
        <text>L-alanine = D-alanine</text>
        <dbReference type="Rhea" id="RHEA:20249"/>
        <dbReference type="ChEBI" id="CHEBI:57416"/>
        <dbReference type="ChEBI" id="CHEBI:57972"/>
        <dbReference type="EC" id="5.1.1.1"/>
    </reaction>
</comment>
<evidence type="ECO:0000256" key="1">
    <source>
        <dbReference type="ARBA" id="ARBA00000316"/>
    </source>
</evidence>
<dbReference type="GO" id="GO:0030170">
    <property type="term" value="F:pyridoxal phosphate binding"/>
    <property type="evidence" value="ECO:0007669"/>
    <property type="project" value="UniProtKB-UniRule"/>
</dbReference>
<dbReference type="InterPro" id="IPR020622">
    <property type="entry name" value="Ala_racemase_pyridoxalP-BS"/>
</dbReference>
<dbReference type="HAMAP" id="MF_01201">
    <property type="entry name" value="Ala_racemase"/>
    <property type="match status" value="1"/>
</dbReference>
<dbReference type="Gene3D" id="3.20.20.10">
    <property type="entry name" value="Alanine racemase"/>
    <property type="match status" value="1"/>
</dbReference>
<evidence type="ECO:0000256" key="2">
    <source>
        <dbReference type="ARBA" id="ARBA00001933"/>
    </source>
</evidence>
<feature type="modified residue" description="N6-(pyridoxal phosphate)lysine" evidence="5 6">
    <location>
        <position position="41"/>
    </location>
</feature>
<evidence type="ECO:0000256" key="7">
    <source>
        <dbReference type="PIRSR" id="PIRSR600821-52"/>
    </source>
</evidence>
<feature type="domain" description="Alanine racemase C-terminal" evidence="8">
    <location>
        <begin position="246"/>
        <end position="371"/>
    </location>
</feature>
<organism evidence="9 10">
    <name type="scientific">Bacillus timonensis</name>
    <dbReference type="NCBI Taxonomy" id="1033734"/>
    <lineage>
        <taxon>Bacteria</taxon>
        <taxon>Bacillati</taxon>
        <taxon>Bacillota</taxon>
        <taxon>Bacilli</taxon>
        <taxon>Bacillales</taxon>
        <taxon>Bacillaceae</taxon>
        <taxon>Bacillus</taxon>
    </lineage>
</organism>
<protein>
    <recommendedName>
        <fullName evidence="5">Alanine racemase</fullName>
        <ecNumber evidence="5">5.1.1.1</ecNumber>
    </recommendedName>
</protein>
<comment type="cofactor">
    <cofactor evidence="2 5 6">
        <name>pyridoxal 5'-phosphate</name>
        <dbReference type="ChEBI" id="CHEBI:597326"/>
    </cofactor>
</comment>
<dbReference type="FunFam" id="2.40.37.10:FF:000006">
    <property type="entry name" value="Alanine racemase"/>
    <property type="match status" value="1"/>
</dbReference>
<dbReference type="OrthoDB" id="9813814at2"/>
<dbReference type="PRINTS" id="PR00992">
    <property type="entry name" value="ALARACEMASE"/>
</dbReference>
<feature type="binding site" evidence="5 7">
    <location>
        <position position="138"/>
    </location>
    <ligand>
        <name>substrate</name>
    </ligand>
</feature>
<reference evidence="9 10" key="1">
    <citation type="journal article" date="2019" name="Indoor Air">
        <title>Impacts of indoor surface finishes on bacterial viability.</title>
        <authorList>
            <person name="Hu J."/>
            <person name="Maamar S.B."/>
            <person name="Glawe A.J."/>
            <person name="Gottel N."/>
            <person name="Gilbert J.A."/>
            <person name="Hartmann E.M."/>
        </authorList>
    </citation>
    <scope>NUCLEOTIDE SEQUENCE [LARGE SCALE GENOMIC DNA]</scope>
    <source>
        <strain evidence="9 10">AF060A6</strain>
    </source>
</reference>
<dbReference type="SUPFAM" id="SSF50621">
    <property type="entry name" value="Alanine racemase C-terminal domain-like"/>
    <property type="match status" value="1"/>
</dbReference>
<evidence type="ECO:0000256" key="5">
    <source>
        <dbReference type="HAMAP-Rule" id="MF_01201"/>
    </source>
</evidence>
<keyword evidence="10" id="KW-1185">Reference proteome</keyword>
<name>A0A4S3PL46_9BACI</name>
<dbReference type="Pfam" id="PF01168">
    <property type="entry name" value="Ala_racemase_N"/>
    <property type="match status" value="1"/>
</dbReference>
<dbReference type="GO" id="GO:0005829">
    <property type="term" value="C:cytosol"/>
    <property type="evidence" value="ECO:0007669"/>
    <property type="project" value="TreeGrafter"/>
</dbReference>
<dbReference type="RefSeq" id="WP_136381286.1">
    <property type="nucleotide sequence ID" value="NZ_SLUB01000052.1"/>
</dbReference>
<evidence type="ECO:0000256" key="4">
    <source>
        <dbReference type="ARBA" id="ARBA00023235"/>
    </source>
</evidence>
<comment type="similarity">
    <text evidence="5">Belongs to the alanine racemase family.</text>
</comment>
<dbReference type="GO" id="GO:0008784">
    <property type="term" value="F:alanine racemase activity"/>
    <property type="evidence" value="ECO:0007669"/>
    <property type="project" value="UniProtKB-UniRule"/>
</dbReference>
<dbReference type="Gene3D" id="2.40.37.10">
    <property type="entry name" value="Lyase, Ornithine Decarboxylase, Chain A, domain 1"/>
    <property type="match status" value="1"/>
</dbReference>
<dbReference type="STRING" id="1033734.GCA_000285535_04318"/>
<comment type="function">
    <text evidence="5">Catalyzes the interconversion of L-alanine and D-alanine. May also act on other amino acids.</text>
</comment>
<dbReference type="SMART" id="SM01005">
    <property type="entry name" value="Ala_racemase_C"/>
    <property type="match status" value="1"/>
</dbReference>
<keyword evidence="4 5" id="KW-0413">Isomerase</keyword>
<evidence type="ECO:0000256" key="3">
    <source>
        <dbReference type="ARBA" id="ARBA00022898"/>
    </source>
</evidence>
<dbReference type="Proteomes" id="UP000306477">
    <property type="component" value="Unassembled WGS sequence"/>
</dbReference>
<dbReference type="Pfam" id="PF00842">
    <property type="entry name" value="Ala_racemase_C"/>
    <property type="match status" value="1"/>
</dbReference>
<feature type="active site" description="Proton acceptor; specific for L-alanine" evidence="5">
    <location>
        <position position="267"/>
    </location>
</feature>
<feature type="active site" description="Proton acceptor; specific for D-alanine" evidence="5">
    <location>
        <position position="41"/>
    </location>
</feature>
<proteinExistence type="inferred from homology"/>
<dbReference type="InterPro" id="IPR029066">
    <property type="entry name" value="PLP-binding_barrel"/>
</dbReference>
<dbReference type="InterPro" id="IPR000821">
    <property type="entry name" value="Ala_racemase"/>
</dbReference>
<dbReference type="EMBL" id="SLUB01000052">
    <property type="protein sequence ID" value="THE10211.1"/>
    <property type="molecule type" value="Genomic_DNA"/>
</dbReference>
<keyword evidence="3 5" id="KW-0663">Pyridoxal phosphate</keyword>
<dbReference type="AlphaFoldDB" id="A0A4S3PL46"/>
<dbReference type="GO" id="GO:0030632">
    <property type="term" value="P:D-alanine biosynthetic process"/>
    <property type="evidence" value="ECO:0007669"/>
    <property type="project" value="UniProtKB-UniRule"/>
</dbReference>
<dbReference type="PANTHER" id="PTHR30511:SF0">
    <property type="entry name" value="ALANINE RACEMASE, CATABOLIC-RELATED"/>
    <property type="match status" value="1"/>
</dbReference>